<evidence type="ECO:0000313" key="2">
    <source>
        <dbReference type="Proteomes" id="UP000295070"/>
    </source>
</evidence>
<name>A0A484DQN4_PERFV</name>
<dbReference type="Proteomes" id="UP000295070">
    <property type="component" value="Chromosome 1"/>
</dbReference>
<proteinExistence type="predicted"/>
<dbReference type="EMBL" id="SCKG01000001">
    <property type="protein sequence ID" value="TDH17334.1"/>
    <property type="molecule type" value="Genomic_DNA"/>
</dbReference>
<reference evidence="1 2" key="1">
    <citation type="submission" date="2019-01" db="EMBL/GenBank/DDBJ databases">
        <title>A chromosome-scale genome assembly of the yellow perch, Perca flavescens.</title>
        <authorList>
            <person name="Feron R."/>
            <person name="Morvezen R."/>
            <person name="Bestin A."/>
            <person name="Haffray P."/>
            <person name="Klopp C."/>
            <person name="Zahm M."/>
            <person name="Cabau C."/>
            <person name="Roques C."/>
            <person name="Donnadieu C."/>
            <person name="Bouchez O."/>
            <person name="Christie M."/>
            <person name="Larson W."/>
            <person name="Guiguen Y."/>
        </authorList>
    </citation>
    <scope>NUCLEOTIDE SEQUENCE [LARGE SCALE GENOMIC DNA]</scope>
    <source>
        <strain evidence="1">YP-PL-M2</strain>
        <tissue evidence="1">Blood</tissue>
    </source>
</reference>
<comment type="caution">
    <text evidence="1">The sequence shown here is derived from an EMBL/GenBank/DDBJ whole genome shotgun (WGS) entry which is preliminary data.</text>
</comment>
<sequence length="76" mass="8337">MPRDGNDLEALQIHLCFCRSNLHPRRAARSGSTLVFAFGAGNRESGGVSVLFHKLGLTYLQQGCMQAFHPACQSLF</sequence>
<organism evidence="1 2">
    <name type="scientific">Perca flavescens</name>
    <name type="common">American yellow perch</name>
    <name type="synonym">Morone flavescens</name>
    <dbReference type="NCBI Taxonomy" id="8167"/>
    <lineage>
        <taxon>Eukaryota</taxon>
        <taxon>Metazoa</taxon>
        <taxon>Chordata</taxon>
        <taxon>Craniata</taxon>
        <taxon>Vertebrata</taxon>
        <taxon>Euteleostomi</taxon>
        <taxon>Actinopterygii</taxon>
        <taxon>Neopterygii</taxon>
        <taxon>Teleostei</taxon>
        <taxon>Neoteleostei</taxon>
        <taxon>Acanthomorphata</taxon>
        <taxon>Eupercaria</taxon>
        <taxon>Perciformes</taxon>
        <taxon>Percoidei</taxon>
        <taxon>Percidae</taxon>
        <taxon>Percinae</taxon>
        <taxon>Perca</taxon>
    </lineage>
</organism>
<protein>
    <submittedName>
        <fullName evidence="1">Uncharacterized protein</fullName>
    </submittedName>
</protein>
<keyword evidence="2" id="KW-1185">Reference proteome</keyword>
<accession>A0A484DQN4</accession>
<evidence type="ECO:0000313" key="1">
    <source>
        <dbReference type="EMBL" id="TDH17334.1"/>
    </source>
</evidence>
<gene>
    <name evidence="1" type="ORF">EPR50_G00007470</name>
</gene>
<dbReference type="AlphaFoldDB" id="A0A484DQN4"/>